<accession>A0A6J5UJ15</accession>
<feature type="region of interest" description="Disordered" evidence="9">
    <location>
        <begin position="1"/>
        <end position="103"/>
    </location>
</feature>
<evidence type="ECO:0000259" key="10">
    <source>
        <dbReference type="Pfam" id="PF04535"/>
    </source>
</evidence>
<keyword evidence="5 8" id="KW-0812">Transmembrane</keyword>
<evidence type="ECO:0000256" key="5">
    <source>
        <dbReference type="ARBA" id="ARBA00022692"/>
    </source>
</evidence>
<feature type="compositionally biased region" description="Low complexity" evidence="9">
    <location>
        <begin position="8"/>
        <end position="19"/>
    </location>
</feature>
<sequence>MDAEETRSSTSSPSQSPTQNMKTENQPAPQDKEEEEEKKRNSISETPPAIKSYSPPLFQSPSPPSDSLTTHSTHQAYHTHEFRVTPSDTKPASPPAVPAQSFKVEPKVVDPKPQVGFSGLAEVQEESGGATATGTNGGGVKMRILRANLSILNRSRRENMVRRALLGFRISGFVFCLISFSIMAADKNQGWALDSYYRYKEFRYCLAVNVIGFVYSGLQTYDLTYFFTSGKHVMQLHLRHYFDFLMDQILTYLLISASSSAAIRADDWESNWGKDKFPDMARAAVALSFLAFLAFASSSLISVTPNRYLHNRKERGSQLTQSILAMLDPKRKMEWPMGLVLQDSQNGTYGHVYIWTMREMIYADNWAGY</sequence>
<feature type="transmembrane region" description="Helical" evidence="8">
    <location>
        <begin position="283"/>
        <end position="303"/>
    </location>
</feature>
<evidence type="ECO:0000256" key="2">
    <source>
        <dbReference type="ARBA" id="ARBA00007651"/>
    </source>
</evidence>
<evidence type="ECO:0000256" key="8">
    <source>
        <dbReference type="RuleBase" id="RU361233"/>
    </source>
</evidence>
<evidence type="ECO:0000256" key="1">
    <source>
        <dbReference type="ARBA" id="ARBA00004651"/>
    </source>
</evidence>
<feature type="transmembrane region" description="Helical" evidence="8">
    <location>
        <begin position="204"/>
        <end position="223"/>
    </location>
</feature>
<comment type="similarity">
    <text evidence="2 8">Belongs to the Casparian strip membrane proteins (CASP) family.</text>
</comment>
<feature type="domain" description="Casparian strip membrane protein" evidence="10">
    <location>
        <begin position="160"/>
        <end position="294"/>
    </location>
</feature>
<dbReference type="EMBL" id="CAEKDK010000003">
    <property type="protein sequence ID" value="CAB4275195.1"/>
    <property type="molecule type" value="Genomic_DNA"/>
</dbReference>
<organism evidence="11 12">
    <name type="scientific">Prunus armeniaca</name>
    <name type="common">Apricot</name>
    <name type="synonym">Armeniaca vulgaris</name>
    <dbReference type="NCBI Taxonomy" id="36596"/>
    <lineage>
        <taxon>Eukaryota</taxon>
        <taxon>Viridiplantae</taxon>
        <taxon>Streptophyta</taxon>
        <taxon>Embryophyta</taxon>
        <taxon>Tracheophyta</taxon>
        <taxon>Spermatophyta</taxon>
        <taxon>Magnoliopsida</taxon>
        <taxon>eudicotyledons</taxon>
        <taxon>Gunneridae</taxon>
        <taxon>Pentapetalae</taxon>
        <taxon>rosids</taxon>
        <taxon>fabids</taxon>
        <taxon>Rosales</taxon>
        <taxon>Rosaceae</taxon>
        <taxon>Amygdaloideae</taxon>
        <taxon>Amygdaleae</taxon>
        <taxon>Prunus</taxon>
    </lineage>
</organism>
<proteinExistence type="inferred from homology"/>
<protein>
    <recommendedName>
        <fullName evidence="8">CASP-like protein</fullName>
    </recommendedName>
</protein>
<feature type="transmembrane region" description="Helical" evidence="8">
    <location>
        <begin position="244"/>
        <end position="263"/>
    </location>
</feature>
<evidence type="ECO:0000256" key="6">
    <source>
        <dbReference type="ARBA" id="ARBA00022989"/>
    </source>
</evidence>
<evidence type="ECO:0000256" key="9">
    <source>
        <dbReference type="SAM" id="MobiDB-lite"/>
    </source>
</evidence>
<gene>
    <name evidence="11" type="ORF">CURHAP_LOCUS23996</name>
</gene>
<comment type="subunit">
    <text evidence="3 8">Homodimer and heterodimers.</text>
</comment>
<name>A0A6J5UJ15_PRUAR</name>
<keyword evidence="7 8" id="KW-0472">Membrane</keyword>
<reference evidence="11 12" key="1">
    <citation type="submission" date="2020-05" db="EMBL/GenBank/DDBJ databases">
        <authorList>
            <person name="Campoy J."/>
            <person name="Schneeberger K."/>
            <person name="Spophaly S."/>
        </authorList>
    </citation>
    <scope>NUCLEOTIDE SEQUENCE [LARGE SCALE GENOMIC DNA]</scope>
    <source>
        <strain evidence="11">PruArmRojPasFocal</strain>
    </source>
</reference>
<comment type="subcellular location">
    <subcellularLocation>
        <location evidence="1 8">Cell membrane</location>
        <topology evidence="1 8">Multi-pass membrane protein</topology>
    </subcellularLocation>
</comment>
<dbReference type="InterPro" id="IPR006702">
    <property type="entry name" value="CASP_dom"/>
</dbReference>
<feature type="transmembrane region" description="Helical" evidence="8">
    <location>
        <begin position="164"/>
        <end position="184"/>
    </location>
</feature>
<evidence type="ECO:0000313" key="12">
    <source>
        <dbReference type="Proteomes" id="UP000507222"/>
    </source>
</evidence>
<keyword evidence="4 8" id="KW-1003">Cell membrane</keyword>
<evidence type="ECO:0000256" key="7">
    <source>
        <dbReference type="ARBA" id="ARBA00023136"/>
    </source>
</evidence>
<keyword evidence="6 8" id="KW-1133">Transmembrane helix</keyword>
<evidence type="ECO:0000256" key="3">
    <source>
        <dbReference type="ARBA" id="ARBA00011489"/>
    </source>
</evidence>
<dbReference type="AlphaFoldDB" id="A0A6J5UJ15"/>
<dbReference type="GO" id="GO:0005886">
    <property type="term" value="C:plasma membrane"/>
    <property type="evidence" value="ECO:0007669"/>
    <property type="project" value="UniProtKB-SubCell"/>
</dbReference>
<dbReference type="Pfam" id="PF04535">
    <property type="entry name" value="CASP_dom"/>
    <property type="match status" value="1"/>
</dbReference>
<evidence type="ECO:0000256" key="4">
    <source>
        <dbReference type="ARBA" id="ARBA00022475"/>
    </source>
</evidence>
<evidence type="ECO:0000313" key="11">
    <source>
        <dbReference type="EMBL" id="CAB4275195.1"/>
    </source>
</evidence>
<dbReference type="PANTHER" id="PTHR33573:SF38">
    <property type="entry name" value="CASP-LIKE PROTEIN 4A1"/>
    <property type="match status" value="1"/>
</dbReference>
<dbReference type="Proteomes" id="UP000507222">
    <property type="component" value="Unassembled WGS sequence"/>
</dbReference>
<dbReference type="PANTHER" id="PTHR33573">
    <property type="entry name" value="CASP-LIKE PROTEIN 4A4"/>
    <property type="match status" value="1"/>
</dbReference>